<gene>
    <name evidence="6" type="primary">alr</name>
    <name evidence="6" type="ORF">ACFPTN_04395</name>
</gene>
<dbReference type="SUPFAM" id="SSF50621">
    <property type="entry name" value="Alanine racemase C-terminal domain-like"/>
    <property type="match status" value="1"/>
</dbReference>
<dbReference type="HAMAP" id="MF_01201">
    <property type="entry name" value="Ala_racemase"/>
    <property type="match status" value="1"/>
</dbReference>
<name>A0ABW1ANC5_9RHOO</name>
<dbReference type="PRINTS" id="PR00992">
    <property type="entry name" value="ALARACEMASE"/>
</dbReference>
<dbReference type="GO" id="GO:0008784">
    <property type="term" value="F:alanine racemase activity"/>
    <property type="evidence" value="ECO:0007669"/>
    <property type="project" value="UniProtKB-EC"/>
</dbReference>
<sequence length="353" mass="37872">MRPARALIDLAALRHNYLLARARHGGRALAVVKANAYGHGAARCAHALAGLADGFAVAFLEEALELRAAGIRQPILLLEGPFAPGELAEVHGHGLWIVVHHDEQIRMIETATLAGPLTVWLKINSGMNRAGFVPEAVEGAWRRLNDSGKVAGITLMTHFARADEPHVIATAEQIDRFDTATRHLPGARSLANSGGVLGWPAAHRDWARPGILLYGADPMPGEDNGLQPVMSLESAVIGVREIETGEPLGYGARFIADRPTRVGLVAMGYADGYPRVVPDGTPVAVDGLRTRLIGRVSMDMLTVDLTDLPAAGSGSRVELWGRNIPVNRIAEAAGTIAYELLCNVKRVPFEYRD</sequence>
<proteinExistence type="inferred from homology"/>
<feature type="binding site" evidence="4">
    <location>
        <position position="298"/>
    </location>
    <ligand>
        <name>substrate</name>
    </ligand>
</feature>
<comment type="cofactor">
    <cofactor evidence="1 4">
        <name>pyridoxal 5'-phosphate</name>
        <dbReference type="ChEBI" id="CHEBI:597326"/>
    </cofactor>
</comment>
<evidence type="ECO:0000256" key="4">
    <source>
        <dbReference type="HAMAP-Rule" id="MF_01201"/>
    </source>
</evidence>
<comment type="caution">
    <text evidence="6">The sequence shown here is derived from an EMBL/GenBank/DDBJ whole genome shotgun (WGS) entry which is preliminary data.</text>
</comment>
<dbReference type="InterPro" id="IPR001608">
    <property type="entry name" value="Ala_racemase_N"/>
</dbReference>
<dbReference type="SUPFAM" id="SSF51419">
    <property type="entry name" value="PLP-binding barrel"/>
    <property type="match status" value="1"/>
</dbReference>
<comment type="pathway">
    <text evidence="4">Amino-acid biosynthesis; D-alanine biosynthesis; D-alanine from L-alanine: step 1/1.</text>
</comment>
<evidence type="ECO:0000256" key="2">
    <source>
        <dbReference type="ARBA" id="ARBA00022898"/>
    </source>
</evidence>
<comment type="catalytic activity">
    <reaction evidence="4">
        <text>L-alanine = D-alanine</text>
        <dbReference type="Rhea" id="RHEA:20249"/>
        <dbReference type="ChEBI" id="CHEBI:57416"/>
        <dbReference type="ChEBI" id="CHEBI:57972"/>
        <dbReference type="EC" id="5.1.1.1"/>
    </reaction>
</comment>
<dbReference type="InterPro" id="IPR011079">
    <property type="entry name" value="Ala_racemase_C"/>
</dbReference>
<feature type="binding site" evidence="4">
    <location>
        <position position="129"/>
    </location>
    <ligand>
        <name>substrate</name>
    </ligand>
</feature>
<feature type="modified residue" description="N6-(pyridoxal phosphate)lysine" evidence="4">
    <location>
        <position position="33"/>
    </location>
</feature>
<dbReference type="InterPro" id="IPR000821">
    <property type="entry name" value="Ala_racemase"/>
</dbReference>
<dbReference type="SMART" id="SM01005">
    <property type="entry name" value="Ala_racemase_C"/>
    <property type="match status" value="1"/>
</dbReference>
<dbReference type="Gene3D" id="2.40.37.10">
    <property type="entry name" value="Lyase, Ornithine Decarboxylase, Chain A, domain 1"/>
    <property type="match status" value="1"/>
</dbReference>
<evidence type="ECO:0000259" key="5">
    <source>
        <dbReference type="SMART" id="SM01005"/>
    </source>
</evidence>
<organism evidence="6 7">
    <name type="scientific">Thauera sinica</name>
    <dbReference type="NCBI Taxonomy" id="2665146"/>
    <lineage>
        <taxon>Bacteria</taxon>
        <taxon>Pseudomonadati</taxon>
        <taxon>Pseudomonadota</taxon>
        <taxon>Betaproteobacteria</taxon>
        <taxon>Rhodocyclales</taxon>
        <taxon>Zoogloeaceae</taxon>
        <taxon>Thauera</taxon>
    </lineage>
</organism>
<feature type="domain" description="Alanine racemase C-terminal" evidence="5">
    <location>
        <begin position="229"/>
        <end position="352"/>
    </location>
</feature>
<dbReference type="InterPro" id="IPR020622">
    <property type="entry name" value="Ala_racemase_pyridoxalP-BS"/>
</dbReference>
<dbReference type="Pfam" id="PF01168">
    <property type="entry name" value="Ala_racemase_N"/>
    <property type="match status" value="1"/>
</dbReference>
<feature type="active site" description="Proton acceptor; specific for L-alanine" evidence="4">
    <location>
        <position position="250"/>
    </location>
</feature>
<dbReference type="NCBIfam" id="TIGR00492">
    <property type="entry name" value="alr"/>
    <property type="match status" value="1"/>
</dbReference>
<dbReference type="PROSITE" id="PS00395">
    <property type="entry name" value="ALANINE_RACEMASE"/>
    <property type="match status" value="1"/>
</dbReference>
<evidence type="ECO:0000313" key="7">
    <source>
        <dbReference type="Proteomes" id="UP001595974"/>
    </source>
</evidence>
<feature type="active site" description="Proton acceptor; specific for D-alanine" evidence="4">
    <location>
        <position position="33"/>
    </location>
</feature>
<dbReference type="EC" id="5.1.1.1" evidence="4"/>
<keyword evidence="2 4" id="KW-0663">Pyridoxal phosphate</keyword>
<evidence type="ECO:0000256" key="3">
    <source>
        <dbReference type="ARBA" id="ARBA00023235"/>
    </source>
</evidence>
<dbReference type="Pfam" id="PF00842">
    <property type="entry name" value="Ala_racemase_C"/>
    <property type="match status" value="1"/>
</dbReference>
<dbReference type="PANTHER" id="PTHR30511:SF0">
    <property type="entry name" value="ALANINE RACEMASE, CATABOLIC-RELATED"/>
    <property type="match status" value="1"/>
</dbReference>
<keyword evidence="3 4" id="KW-0413">Isomerase</keyword>
<comment type="function">
    <text evidence="4">Catalyzes the interconversion of L-alanine and D-alanine. May also act on other amino acids.</text>
</comment>
<protein>
    <recommendedName>
        <fullName evidence="4">Alanine racemase</fullName>
        <ecNumber evidence="4">5.1.1.1</ecNumber>
    </recommendedName>
</protein>
<dbReference type="PANTHER" id="PTHR30511">
    <property type="entry name" value="ALANINE RACEMASE"/>
    <property type="match status" value="1"/>
</dbReference>
<evidence type="ECO:0000256" key="1">
    <source>
        <dbReference type="ARBA" id="ARBA00001933"/>
    </source>
</evidence>
<evidence type="ECO:0000313" key="6">
    <source>
        <dbReference type="EMBL" id="MFC5768604.1"/>
    </source>
</evidence>
<dbReference type="InterPro" id="IPR029066">
    <property type="entry name" value="PLP-binding_barrel"/>
</dbReference>
<dbReference type="RefSeq" id="WP_096450798.1">
    <property type="nucleotide sequence ID" value="NZ_JBHSOG010000011.1"/>
</dbReference>
<dbReference type="Gene3D" id="3.20.20.10">
    <property type="entry name" value="Alanine racemase"/>
    <property type="match status" value="1"/>
</dbReference>
<dbReference type="InterPro" id="IPR009006">
    <property type="entry name" value="Ala_racemase/Decarboxylase_C"/>
</dbReference>
<reference evidence="7" key="1">
    <citation type="journal article" date="2019" name="Int. J. Syst. Evol. Microbiol.">
        <title>The Global Catalogue of Microorganisms (GCM) 10K type strain sequencing project: providing services to taxonomists for standard genome sequencing and annotation.</title>
        <authorList>
            <consortium name="The Broad Institute Genomics Platform"/>
            <consortium name="The Broad Institute Genome Sequencing Center for Infectious Disease"/>
            <person name="Wu L."/>
            <person name="Ma J."/>
        </authorList>
    </citation>
    <scope>NUCLEOTIDE SEQUENCE [LARGE SCALE GENOMIC DNA]</scope>
    <source>
        <strain evidence="7">SHR3</strain>
    </source>
</reference>
<dbReference type="EMBL" id="JBHSOG010000011">
    <property type="protein sequence ID" value="MFC5768604.1"/>
    <property type="molecule type" value="Genomic_DNA"/>
</dbReference>
<keyword evidence="7" id="KW-1185">Reference proteome</keyword>
<accession>A0ABW1ANC5</accession>
<dbReference type="Proteomes" id="UP001595974">
    <property type="component" value="Unassembled WGS sequence"/>
</dbReference>
<dbReference type="CDD" id="cd06827">
    <property type="entry name" value="PLPDE_III_AR_proteobact"/>
    <property type="match status" value="1"/>
</dbReference>
<comment type="similarity">
    <text evidence="4">Belongs to the alanine racemase family.</text>
</comment>